<keyword evidence="1" id="KW-1133">Transmembrane helix</keyword>
<sequence length="74" mass="8357">MTLHPALRLLLKSLAFLVKAALVLACVSIWLAFVVLGIVLRKSRTQQHDRGVYHELRSMEVAFPPFIYGPMPPE</sequence>
<name>A0A411HG79_9GAMM</name>
<evidence type="ECO:0000313" key="3">
    <source>
        <dbReference type="EMBL" id="QBB69450.1"/>
    </source>
</evidence>
<evidence type="ECO:0000313" key="2">
    <source>
        <dbReference type="EMBL" id="QBB68891.1"/>
    </source>
</evidence>
<dbReference type="AlphaFoldDB" id="A0A411HG79"/>
<dbReference type="EMBL" id="CP035704">
    <property type="protein sequence ID" value="QBB69450.1"/>
    <property type="molecule type" value="Genomic_DNA"/>
</dbReference>
<organism evidence="3 4">
    <name type="scientific">Pseudolysobacter antarcticus</name>
    <dbReference type="NCBI Taxonomy" id="2511995"/>
    <lineage>
        <taxon>Bacteria</taxon>
        <taxon>Pseudomonadati</taxon>
        <taxon>Pseudomonadota</taxon>
        <taxon>Gammaproteobacteria</taxon>
        <taxon>Lysobacterales</taxon>
        <taxon>Rhodanobacteraceae</taxon>
        <taxon>Pseudolysobacter</taxon>
    </lineage>
</organism>
<keyword evidence="1" id="KW-0472">Membrane</keyword>
<dbReference type="Proteomes" id="UP000291562">
    <property type="component" value="Chromosome"/>
</dbReference>
<evidence type="ECO:0000313" key="4">
    <source>
        <dbReference type="Proteomes" id="UP000291562"/>
    </source>
</evidence>
<keyword evidence="2" id="KW-0614">Plasmid</keyword>
<proteinExistence type="predicted"/>
<keyword evidence="4" id="KW-1185">Reference proteome</keyword>
<dbReference type="Proteomes" id="UP000291562">
    <property type="component" value="Plasmid unnamed1"/>
</dbReference>
<gene>
    <name evidence="2" type="ORF">ELE36_00040</name>
    <name evidence="3" type="ORF">ELE36_03145</name>
</gene>
<reference evidence="3 4" key="1">
    <citation type="submission" date="2019-01" db="EMBL/GenBank/DDBJ databases">
        <title>Pseudolysobacter antarctica gen. nov., sp. nov., isolated from Fildes Peninsula, Antarctica.</title>
        <authorList>
            <person name="Wei Z."/>
            <person name="Peng F."/>
        </authorList>
    </citation>
    <scope>NUCLEOTIDE SEQUENCE [LARGE SCALE GENOMIC DNA]</scope>
    <source>
        <strain evidence="3 4">AQ6-296</strain>
        <plasmid evidence="2 4">unnamed1</plasmid>
    </source>
</reference>
<dbReference type="KEGG" id="xbc:ELE36_03145"/>
<accession>A0A411HG79</accession>
<dbReference type="RefSeq" id="WP_129831142.1">
    <property type="nucleotide sequence ID" value="NZ_CP035703.1"/>
</dbReference>
<dbReference type="KEGG" id="xbc:ELE36_00040"/>
<protein>
    <submittedName>
        <fullName evidence="3">Uncharacterized protein</fullName>
    </submittedName>
</protein>
<evidence type="ECO:0000256" key="1">
    <source>
        <dbReference type="SAM" id="Phobius"/>
    </source>
</evidence>
<geneLocation type="plasmid" evidence="2">
    <name>unnamed1</name>
</geneLocation>
<keyword evidence="1" id="KW-0812">Transmembrane</keyword>
<feature type="transmembrane region" description="Helical" evidence="1">
    <location>
        <begin position="20"/>
        <end position="40"/>
    </location>
</feature>
<dbReference type="EMBL" id="CP035703">
    <property type="protein sequence ID" value="QBB68891.1"/>
    <property type="molecule type" value="Genomic_DNA"/>
</dbReference>